<gene>
    <name evidence="3" type="ORF">HCN44_010087</name>
</gene>
<name>A0A834XVS8_APHGI</name>
<dbReference type="OrthoDB" id="21151at2759"/>
<sequence>MVSEQQYEEDDVIIEGSDLHKALTEMGCMDFECTPVLRSDYPDDYENNVKIKPDNDDSVDVIKSVDSSWISNGVTSANTLEHLKLILNLEPLLDDHFLAIEKMITTFPVVEEPRMIKWLSVLMPGSALTMLFFNKALRLSGAIALTSFASYTAYKKYTYSRSKRQLKNLISTQNDVFKLHKKALKIIKNDYKIQLDYQRVHKKLVQHEVYRLKRLQPMCEYLLRSIENCCTLFCKNSRYLVDLLPETTDINDMITKFEHNIFTIQGEITYESLKQLYYTYILVQSDMMHVLALVYNASCQIENNIVSKLCHTINQLNNQLKSNQEKLKLTVDEYLRPTLNPVTKKYSDVVGSKWKDLYLHVDLLSRKLQLSYDIVRSILDDIDERKRDEENDQFVELINQKINDAHNTILTAKNYSEFNTLFINKFKNSLTPVNTVNLDDVKSADNEQDDDDKYIKIEYDTDPDIMDEVFEAYIKEQYLEPLYKNDDDEMTAERVKLDKLLEQNFMAELKDVLFDKFKAMSDRESKAILRKANKGNCQVDVSLPPAPPPLPLVTPINDNDINDKSTRTPIPLPRTKKYTNLDDEKCNQDEEDTEPRQRMSININFEKIKLPKFTTSEETFIGSGENSDEELDNDDKSI</sequence>
<dbReference type="EMBL" id="JACMRX010000003">
    <property type="protein sequence ID" value="KAF7993492.1"/>
    <property type="molecule type" value="Genomic_DNA"/>
</dbReference>
<evidence type="ECO:0000313" key="4">
    <source>
        <dbReference type="Proteomes" id="UP000639338"/>
    </source>
</evidence>
<dbReference type="AlphaFoldDB" id="A0A834XVS8"/>
<feature type="region of interest" description="Disordered" evidence="2">
    <location>
        <begin position="615"/>
        <end position="638"/>
    </location>
</feature>
<accession>A0A834XVS8</accession>
<keyword evidence="4" id="KW-1185">Reference proteome</keyword>
<feature type="compositionally biased region" description="Basic and acidic residues" evidence="2">
    <location>
        <begin position="579"/>
        <end position="588"/>
    </location>
</feature>
<keyword evidence="1" id="KW-0175">Coiled coil</keyword>
<feature type="coiled-coil region" evidence="1">
    <location>
        <begin position="306"/>
        <end position="333"/>
    </location>
</feature>
<organism evidence="3 4">
    <name type="scientific">Aphidius gifuensis</name>
    <name type="common">Parasitoid wasp</name>
    <dbReference type="NCBI Taxonomy" id="684658"/>
    <lineage>
        <taxon>Eukaryota</taxon>
        <taxon>Metazoa</taxon>
        <taxon>Ecdysozoa</taxon>
        <taxon>Arthropoda</taxon>
        <taxon>Hexapoda</taxon>
        <taxon>Insecta</taxon>
        <taxon>Pterygota</taxon>
        <taxon>Neoptera</taxon>
        <taxon>Endopterygota</taxon>
        <taxon>Hymenoptera</taxon>
        <taxon>Apocrita</taxon>
        <taxon>Ichneumonoidea</taxon>
        <taxon>Braconidae</taxon>
        <taxon>Aphidiinae</taxon>
        <taxon>Aphidius</taxon>
    </lineage>
</organism>
<evidence type="ECO:0000256" key="2">
    <source>
        <dbReference type="SAM" id="MobiDB-lite"/>
    </source>
</evidence>
<reference evidence="3 4" key="1">
    <citation type="submission" date="2020-08" db="EMBL/GenBank/DDBJ databases">
        <title>Aphidius gifuensis genome sequencing and assembly.</title>
        <authorList>
            <person name="Du Z."/>
        </authorList>
    </citation>
    <scope>NUCLEOTIDE SEQUENCE [LARGE SCALE GENOMIC DNA]</scope>
    <source>
        <strain evidence="3">YNYX2018</strain>
        <tissue evidence="3">Adults</tissue>
    </source>
</reference>
<dbReference type="Proteomes" id="UP000639338">
    <property type="component" value="Unassembled WGS sequence"/>
</dbReference>
<feature type="region of interest" description="Disordered" evidence="2">
    <location>
        <begin position="544"/>
        <end position="599"/>
    </location>
</feature>
<evidence type="ECO:0000256" key="1">
    <source>
        <dbReference type="SAM" id="Coils"/>
    </source>
</evidence>
<evidence type="ECO:0008006" key="5">
    <source>
        <dbReference type="Google" id="ProtNLM"/>
    </source>
</evidence>
<comment type="caution">
    <text evidence="3">The sequence shown here is derived from an EMBL/GenBank/DDBJ whole genome shotgun (WGS) entry which is preliminary data.</text>
</comment>
<proteinExistence type="predicted"/>
<evidence type="ECO:0000313" key="3">
    <source>
        <dbReference type="EMBL" id="KAF7993492.1"/>
    </source>
</evidence>
<protein>
    <recommendedName>
        <fullName evidence="5">Vezatin</fullName>
    </recommendedName>
</protein>
<feature type="compositionally biased region" description="Acidic residues" evidence="2">
    <location>
        <begin position="626"/>
        <end position="638"/>
    </location>
</feature>